<dbReference type="OMA" id="WILPVEN"/>
<evidence type="ECO:0000313" key="3">
    <source>
        <dbReference type="Proteomes" id="UP000324705"/>
    </source>
</evidence>
<dbReference type="PANTHER" id="PTHR33127">
    <property type="entry name" value="TRANSMEMBRANE PROTEIN"/>
    <property type="match status" value="1"/>
</dbReference>
<dbReference type="PANTHER" id="PTHR33127:SF4">
    <property type="entry name" value="OS03G0779600 PROTEIN"/>
    <property type="match status" value="1"/>
</dbReference>
<dbReference type="AlphaFoldDB" id="A0A9R0R3T7"/>
<name>A0A9R0R3T7_TRITD</name>
<organism evidence="2 3">
    <name type="scientific">Triticum turgidum subsp. durum</name>
    <name type="common">Durum wheat</name>
    <name type="synonym">Triticum durum</name>
    <dbReference type="NCBI Taxonomy" id="4567"/>
    <lineage>
        <taxon>Eukaryota</taxon>
        <taxon>Viridiplantae</taxon>
        <taxon>Streptophyta</taxon>
        <taxon>Embryophyta</taxon>
        <taxon>Tracheophyta</taxon>
        <taxon>Spermatophyta</taxon>
        <taxon>Magnoliopsida</taxon>
        <taxon>Liliopsida</taxon>
        <taxon>Poales</taxon>
        <taxon>Poaceae</taxon>
        <taxon>BOP clade</taxon>
        <taxon>Pooideae</taxon>
        <taxon>Triticodae</taxon>
        <taxon>Triticeae</taxon>
        <taxon>Triticinae</taxon>
        <taxon>Triticum</taxon>
    </lineage>
</organism>
<dbReference type="InterPro" id="IPR005174">
    <property type="entry name" value="KIB1-4_b-propeller"/>
</dbReference>
<gene>
    <name evidence="2" type="ORF">TRITD_1Bv1G208340</name>
</gene>
<evidence type="ECO:0000313" key="2">
    <source>
        <dbReference type="EMBL" id="VAH22616.1"/>
    </source>
</evidence>
<sequence>MVAGGDIGALENMIICPTARGFMLARDPISLSTFLWSSQTRLKIELPPLGLDVDDDLLIQCNCLLSDKPTAPGCVVLLAQPDAPLIWFCHVGDSQWEKYEYDIGTMALPDWDPPEEKVVICPITACRGKFYFNSNTTSLDVIDFCGGLAAPVFGSIAVEDTIGECHAKVFLVESRDQLYMVRLLGVNASEPYHGATVHRMDFSKRQWCAVDDLGGCTFLLSIYEFGASFSGDGRCGLRQDCVYFPDRHRKTLQVFNVKDGSTELQKLDEAPAVSDRAFWVLPSNL</sequence>
<evidence type="ECO:0000259" key="1">
    <source>
        <dbReference type="Pfam" id="PF03478"/>
    </source>
</evidence>
<feature type="domain" description="KIB1-4 beta-propeller" evidence="1">
    <location>
        <begin position="15"/>
        <end position="256"/>
    </location>
</feature>
<proteinExistence type="predicted"/>
<keyword evidence="3" id="KW-1185">Reference proteome</keyword>
<dbReference type="Proteomes" id="UP000324705">
    <property type="component" value="Chromosome 1B"/>
</dbReference>
<reference evidence="2 3" key="1">
    <citation type="submission" date="2017-09" db="EMBL/GenBank/DDBJ databases">
        <authorList>
            <consortium name="International Durum Wheat Genome Sequencing Consortium (IDWGSC)"/>
            <person name="Milanesi L."/>
        </authorList>
    </citation>
    <scope>NUCLEOTIDE SEQUENCE [LARGE SCALE GENOMIC DNA]</scope>
    <source>
        <strain evidence="3">cv. Svevo</strain>
    </source>
</reference>
<dbReference type="Gramene" id="TRITD1Bv1G208340.1">
    <property type="protein sequence ID" value="TRITD1Bv1G208340.1"/>
    <property type="gene ID" value="TRITD1Bv1G208340"/>
</dbReference>
<dbReference type="EMBL" id="LT934112">
    <property type="protein sequence ID" value="VAH22616.1"/>
    <property type="molecule type" value="Genomic_DNA"/>
</dbReference>
<dbReference type="Pfam" id="PF03478">
    <property type="entry name" value="Beta-prop_KIB1-4"/>
    <property type="match status" value="1"/>
</dbReference>
<accession>A0A9R0R3T7</accession>
<protein>
    <recommendedName>
        <fullName evidence="1">KIB1-4 beta-propeller domain-containing protein</fullName>
    </recommendedName>
</protein>